<evidence type="ECO:0000313" key="3">
    <source>
        <dbReference type="Proteomes" id="UP000886845"/>
    </source>
</evidence>
<gene>
    <name evidence="2" type="ORF">IAC79_03720</name>
</gene>
<name>A0A9D1NMR6_9BACT</name>
<sequence>MQDLLRRMAFAFMTIATGVSLLAAVRCLVPAYRQWQAARSQRDGLREQVDDLQRQIMETKRSIDRLERSPYYVEQLARANRRVADGEVLLVFED</sequence>
<protein>
    <recommendedName>
        <fullName evidence="4">Septum formation initiator family protein</fullName>
    </recommendedName>
</protein>
<feature type="coiled-coil region" evidence="1">
    <location>
        <begin position="35"/>
        <end position="69"/>
    </location>
</feature>
<evidence type="ECO:0000256" key="1">
    <source>
        <dbReference type="SAM" id="Coils"/>
    </source>
</evidence>
<proteinExistence type="predicted"/>
<dbReference type="AlphaFoldDB" id="A0A9D1NMR6"/>
<evidence type="ECO:0008006" key="4">
    <source>
        <dbReference type="Google" id="ProtNLM"/>
    </source>
</evidence>
<keyword evidence="1" id="KW-0175">Coiled coil</keyword>
<dbReference type="Proteomes" id="UP000886845">
    <property type="component" value="Unassembled WGS sequence"/>
</dbReference>
<reference evidence="2" key="2">
    <citation type="journal article" date="2021" name="PeerJ">
        <title>Extensive microbial diversity within the chicken gut microbiome revealed by metagenomics and culture.</title>
        <authorList>
            <person name="Gilroy R."/>
            <person name="Ravi A."/>
            <person name="Getino M."/>
            <person name="Pursley I."/>
            <person name="Horton D.L."/>
            <person name="Alikhan N.F."/>
            <person name="Baker D."/>
            <person name="Gharbi K."/>
            <person name="Hall N."/>
            <person name="Watson M."/>
            <person name="Adriaenssens E.M."/>
            <person name="Foster-Nyarko E."/>
            <person name="Jarju S."/>
            <person name="Secka A."/>
            <person name="Antonio M."/>
            <person name="Oren A."/>
            <person name="Chaudhuri R.R."/>
            <person name="La Ragione R."/>
            <person name="Hildebrand F."/>
            <person name="Pallen M.J."/>
        </authorList>
    </citation>
    <scope>NUCLEOTIDE SEQUENCE</scope>
    <source>
        <strain evidence="2">35461</strain>
    </source>
</reference>
<reference evidence="2" key="1">
    <citation type="submission" date="2020-10" db="EMBL/GenBank/DDBJ databases">
        <authorList>
            <person name="Gilroy R."/>
        </authorList>
    </citation>
    <scope>NUCLEOTIDE SEQUENCE</scope>
    <source>
        <strain evidence="2">35461</strain>
    </source>
</reference>
<organism evidence="2 3">
    <name type="scientific">Candidatus Spyradenecus faecavium</name>
    <dbReference type="NCBI Taxonomy" id="2840947"/>
    <lineage>
        <taxon>Bacteria</taxon>
        <taxon>Pseudomonadati</taxon>
        <taxon>Lentisphaerota</taxon>
        <taxon>Lentisphaeria</taxon>
        <taxon>Lentisphaerales</taxon>
        <taxon>Lentisphaeraceae</taxon>
        <taxon>Lentisphaeraceae incertae sedis</taxon>
        <taxon>Candidatus Spyradenecus</taxon>
    </lineage>
</organism>
<comment type="caution">
    <text evidence="2">The sequence shown here is derived from an EMBL/GenBank/DDBJ whole genome shotgun (WGS) entry which is preliminary data.</text>
</comment>
<evidence type="ECO:0000313" key="2">
    <source>
        <dbReference type="EMBL" id="HIV09202.1"/>
    </source>
</evidence>
<dbReference type="EMBL" id="DVOR01000118">
    <property type="protein sequence ID" value="HIV09202.1"/>
    <property type="molecule type" value="Genomic_DNA"/>
</dbReference>
<accession>A0A9D1NMR6</accession>